<dbReference type="EMBL" id="RQTU01000274">
    <property type="protein sequence ID" value="RRD67714.1"/>
    <property type="molecule type" value="Genomic_DNA"/>
</dbReference>
<dbReference type="RefSeq" id="WP_047660995.1">
    <property type="nucleotide sequence ID" value="NZ_CP067245.1"/>
</dbReference>
<name>A0A3P1N9S0_ECOLX</name>
<reference evidence="2 3" key="1">
    <citation type="submission" date="2018-11" db="EMBL/GenBank/DDBJ databases">
        <title>Enterobacteriaceae from Patient.</title>
        <authorList>
            <person name="Shen C."/>
            <person name="Yang Y."/>
            <person name="Tian G."/>
        </authorList>
    </citation>
    <scope>NUCLEOTIDE SEQUENCE [LARGE SCALE GENOMIC DNA]</scope>
    <source>
        <strain evidence="2 3">GBGD28</strain>
    </source>
</reference>
<gene>
    <name evidence="2" type="ORF">EIA08_29050</name>
</gene>
<feature type="domain" description="DUF7828" evidence="1">
    <location>
        <begin position="2"/>
        <end position="86"/>
    </location>
</feature>
<sequence length="112" mass="12199">MYAKSFLACNPAGRLTGARTALCSPSDVYTCHHCGSSLVLHAETDRPWFAHTTAALTERGRQECPYTHPAVDEVRIIQRLKCYVPDARPVARHVGQCQGESGCHAEGEAICS</sequence>
<protein>
    <recommendedName>
        <fullName evidence="1">DUF7828 domain-containing protein</fullName>
    </recommendedName>
</protein>
<evidence type="ECO:0000313" key="2">
    <source>
        <dbReference type="EMBL" id="RRD67714.1"/>
    </source>
</evidence>
<dbReference type="InterPro" id="IPR057150">
    <property type="entry name" value="DUF7828"/>
</dbReference>
<proteinExistence type="predicted"/>
<dbReference type="AlphaFoldDB" id="A0A3P1N9S0"/>
<dbReference type="Proteomes" id="UP000271008">
    <property type="component" value="Unassembled WGS sequence"/>
</dbReference>
<evidence type="ECO:0000313" key="3">
    <source>
        <dbReference type="Proteomes" id="UP000271008"/>
    </source>
</evidence>
<organism evidence="2 3">
    <name type="scientific">Escherichia coli</name>
    <dbReference type="NCBI Taxonomy" id="562"/>
    <lineage>
        <taxon>Bacteria</taxon>
        <taxon>Pseudomonadati</taxon>
        <taxon>Pseudomonadota</taxon>
        <taxon>Gammaproteobacteria</taxon>
        <taxon>Enterobacterales</taxon>
        <taxon>Enterobacteriaceae</taxon>
        <taxon>Escherichia</taxon>
    </lineage>
</organism>
<accession>A0A3P1N9S0</accession>
<dbReference type="Pfam" id="PF25165">
    <property type="entry name" value="DUF7828"/>
    <property type="match status" value="1"/>
</dbReference>
<comment type="caution">
    <text evidence="2">The sequence shown here is derived from an EMBL/GenBank/DDBJ whole genome shotgun (WGS) entry which is preliminary data.</text>
</comment>
<evidence type="ECO:0000259" key="1">
    <source>
        <dbReference type="Pfam" id="PF25165"/>
    </source>
</evidence>